<evidence type="ECO:0000259" key="1">
    <source>
        <dbReference type="Pfam" id="PF03992"/>
    </source>
</evidence>
<comment type="caution">
    <text evidence="2">The sequence shown here is derived from an EMBL/GenBank/DDBJ whole genome shotgun (WGS) entry which is preliminary data.</text>
</comment>
<dbReference type="Pfam" id="PF03992">
    <property type="entry name" value="ABM"/>
    <property type="match status" value="1"/>
</dbReference>
<evidence type="ECO:0000313" key="2">
    <source>
        <dbReference type="EMBL" id="HHJ52155.1"/>
    </source>
</evidence>
<proteinExistence type="predicted"/>
<dbReference type="InterPro" id="IPR007138">
    <property type="entry name" value="ABM_dom"/>
</dbReference>
<dbReference type="PANTHER" id="PTHR37811">
    <property type="entry name" value="BLL5343 PROTEIN"/>
    <property type="match status" value="1"/>
</dbReference>
<organism evidence="2">
    <name type="scientific">Caldithrix abyssi</name>
    <dbReference type="NCBI Taxonomy" id="187145"/>
    <lineage>
        <taxon>Bacteria</taxon>
        <taxon>Pseudomonadati</taxon>
        <taxon>Calditrichota</taxon>
        <taxon>Calditrichia</taxon>
        <taxon>Calditrichales</taxon>
        <taxon>Calditrichaceae</taxon>
        <taxon>Caldithrix</taxon>
    </lineage>
</organism>
<dbReference type="Proteomes" id="UP000886124">
    <property type="component" value="Unassembled WGS sequence"/>
</dbReference>
<keyword evidence="2" id="KW-0560">Oxidoreductase</keyword>
<dbReference type="EMBL" id="DROD01000210">
    <property type="protein sequence ID" value="HHJ52155.1"/>
    <property type="molecule type" value="Genomic_DNA"/>
</dbReference>
<name>A0A7V5UEC7_CALAY</name>
<keyword evidence="2" id="KW-0503">Monooxygenase</keyword>
<dbReference type="PANTHER" id="PTHR37811:SF2">
    <property type="entry name" value="ABM DOMAIN-CONTAINING PROTEIN"/>
    <property type="match status" value="1"/>
</dbReference>
<protein>
    <submittedName>
        <fullName evidence="2">Antibiotic biosynthesis monooxygenase</fullName>
    </submittedName>
</protein>
<gene>
    <name evidence="2" type="ORF">ENJ89_03075</name>
</gene>
<reference evidence="2" key="1">
    <citation type="journal article" date="2020" name="mSystems">
        <title>Genome- and Community-Level Interaction Insights into Carbon Utilization and Element Cycling Functions of Hydrothermarchaeota in Hydrothermal Sediment.</title>
        <authorList>
            <person name="Zhou Z."/>
            <person name="Liu Y."/>
            <person name="Xu W."/>
            <person name="Pan J."/>
            <person name="Luo Z.H."/>
            <person name="Li M."/>
        </authorList>
    </citation>
    <scope>NUCLEOTIDE SEQUENCE [LARGE SCALE GENOMIC DNA]</scope>
    <source>
        <strain evidence="2">HyVt-527</strain>
    </source>
</reference>
<dbReference type="InterPro" id="IPR052936">
    <property type="entry name" value="Jasmonate_Hydroxylase-like"/>
</dbReference>
<sequence length="96" mass="11824">MFVVIFRAVIAETDEDYNRTARRLRQLAQEEYGCLRSESFREGDRELTISYWETREQIDRWKRDAEHRKAQEKGRAKWYRSYQIEIAEIVDETKFR</sequence>
<dbReference type="AlphaFoldDB" id="A0A7V5UEC7"/>
<dbReference type="SUPFAM" id="SSF54909">
    <property type="entry name" value="Dimeric alpha+beta barrel"/>
    <property type="match status" value="1"/>
</dbReference>
<dbReference type="GO" id="GO:0004497">
    <property type="term" value="F:monooxygenase activity"/>
    <property type="evidence" value="ECO:0007669"/>
    <property type="project" value="UniProtKB-KW"/>
</dbReference>
<accession>A0A7V5UEC7</accession>
<dbReference type="InterPro" id="IPR011008">
    <property type="entry name" value="Dimeric_a/b-barrel"/>
</dbReference>
<feature type="domain" description="ABM" evidence="1">
    <location>
        <begin position="2"/>
        <end position="73"/>
    </location>
</feature>
<dbReference type="Gene3D" id="3.30.70.100">
    <property type="match status" value="1"/>
</dbReference>